<organism evidence="6 7">
    <name type="scientific">Candidatus Cerribacteria bacterium 'Amazon FNV 2010 28 9'</name>
    <dbReference type="NCBI Taxonomy" id="2081795"/>
    <lineage>
        <taxon>Bacteria</taxon>
        <taxon>Candidatus Cerribacteria</taxon>
    </lineage>
</organism>
<evidence type="ECO:0000256" key="3">
    <source>
        <dbReference type="ARBA" id="ARBA00022917"/>
    </source>
</evidence>
<gene>
    <name evidence="6" type="ORF">C5B42_03655</name>
</gene>
<dbReference type="InterPro" id="IPR002376">
    <property type="entry name" value="Formyl_transf_N"/>
</dbReference>
<dbReference type="Pfam" id="PF02911">
    <property type="entry name" value="Formyl_trans_C"/>
    <property type="match status" value="1"/>
</dbReference>
<evidence type="ECO:0000256" key="2">
    <source>
        <dbReference type="ARBA" id="ARBA00022679"/>
    </source>
</evidence>
<dbReference type="CDD" id="cd08704">
    <property type="entry name" value="Met_tRNA_FMT_C"/>
    <property type="match status" value="1"/>
</dbReference>
<comment type="similarity">
    <text evidence="1">Belongs to the Fmt family.</text>
</comment>
<reference evidence="6 7" key="1">
    <citation type="submission" date="2018-02" db="EMBL/GenBank/DDBJ databases">
        <title>Genomic Reconstructions from Amazon Rainforest and Pasture Soil Reveal Novel Insights into the Physiology of Candidate Phyla in Tropical Sites.</title>
        <authorList>
            <person name="Kroeger M.E."/>
            <person name="Delmont T."/>
            <person name="Eren A.M."/>
            <person name="Guo J."/>
            <person name="Meyer K.M."/>
            <person name="Khan K."/>
            <person name="Rodrigues J.L.M."/>
            <person name="Bohannan B.J.M."/>
            <person name="Tringe S."/>
            <person name="Borges C.D."/>
            <person name="Tiedje J."/>
            <person name="Tsai S.M."/>
            <person name="Nusslein K."/>
        </authorList>
    </citation>
    <scope>NUCLEOTIDE SEQUENCE [LARGE SCALE GENOMIC DNA]</scope>
    <source>
        <strain evidence="6">Amazon FNV 2010 28 9</strain>
    </source>
</reference>
<name>A0A317JPJ7_9BACT</name>
<evidence type="ECO:0000259" key="4">
    <source>
        <dbReference type="Pfam" id="PF00551"/>
    </source>
</evidence>
<accession>A0A317JPJ7</accession>
<dbReference type="InterPro" id="IPR011034">
    <property type="entry name" value="Formyl_transferase-like_C_sf"/>
</dbReference>
<dbReference type="InterPro" id="IPR044135">
    <property type="entry name" value="Met-tRNA-FMT_C"/>
</dbReference>
<sequence>MMSPITIAIAGSTAHTAQCAEAILNDPRFQITSIFTPAPKPVGRKKTVTPNPLHMFAQQHTIPTILIEEKINEQVKQYVETLTQPDLLLVVDFGYFLPNWLLSWPTLAPINIHPSDLPKFRGSSPGQFVLLFGETQSAVTLIRMDNKLDHGPIITKLSFAISPTWTTKEYYSHAFDLIAKELPTLLAEFVHNPTQGTTQPDGSPTPLARQQKRDDGYIPLAHVQQAMGIRATPTTPIPLLDGYALTPNAEQLYNMWRALTPWPGVWTVVNTKEGNKRVKLVECSFTNNHLIIRTIQVEGKNPKPFQKGVFSKEE</sequence>
<protein>
    <submittedName>
        <fullName evidence="6">Uncharacterized protein</fullName>
    </submittedName>
</protein>
<dbReference type="Gene3D" id="3.40.50.12230">
    <property type="match status" value="1"/>
</dbReference>
<dbReference type="GO" id="GO:0004479">
    <property type="term" value="F:methionyl-tRNA formyltransferase activity"/>
    <property type="evidence" value="ECO:0007669"/>
    <property type="project" value="TreeGrafter"/>
</dbReference>
<dbReference type="PANTHER" id="PTHR11138">
    <property type="entry name" value="METHIONYL-TRNA FORMYLTRANSFERASE"/>
    <property type="match status" value="1"/>
</dbReference>
<dbReference type="Proteomes" id="UP000246104">
    <property type="component" value="Unassembled WGS sequence"/>
</dbReference>
<evidence type="ECO:0000313" key="7">
    <source>
        <dbReference type="Proteomes" id="UP000246104"/>
    </source>
</evidence>
<proteinExistence type="inferred from homology"/>
<evidence type="ECO:0000313" key="6">
    <source>
        <dbReference type="EMBL" id="PWU23233.1"/>
    </source>
</evidence>
<feature type="domain" description="Formyl transferase C-terminal" evidence="5">
    <location>
        <begin position="248"/>
        <end position="288"/>
    </location>
</feature>
<comment type="caution">
    <text evidence="6">The sequence shown here is derived from an EMBL/GenBank/DDBJ whole genome shotgun (WGS) entry which is preliminary data.</text>
</comment>
<dbReference type="AlphaFoldDB" id="A0A317JPJ7"/>
<evidence type="ECO:0000259" key="5">
    <source>
        <dbReference type="Pfam" id="PF02911"/>
    </source>
</evidence>
<evidence type="ECO:0000256" key="1">
    <source>
        <dbReference type="ARBA" id="ARBA00010699"/>
    </source>
</evidence>
<dbReference type="Pfam" id="PF00551">
    <property type="entry name" value="Formyl_trans_N"/>
    <property type="match status" value="1"/>
</dbReference>
<dbReference type="PANTHER" id="PTHR11138:SF5">
    <property type="entry name" value="METHIONYL-TRNA FORMYLTRANSFERASE, MITOCHONDRIAL"/>
    <property type="match status" value="1"/>
</dbReference>
<keyword evidence="3" id="KW-0648">Protein biosynthesis</keyword>
<dbReference type="InterPro" id="IPR005793">
    <property type="entry name" value="Formyl_trans_C"/>
</dbReference>
<dbReference type="SUPFAM" id="SSF53328">
    <property type="entry name" value="Formyltransferase"/>
    <property type="match status" value="1"/>
</dbReference>
<feature type="domain" description="Formyl transferase N-terminal" evidence="4">
    <location>
        <begin position="13"/>
        <end position="176"/>
    </location>
</feature>
<keyword evidence="2" id="KW-0808">Transferase</keyword>
<dbReference type="SUPFAM" id="SSF50486">
    <property type="entry name" value="FMT C-terminal domain-like"/>
    <property type="match status" value="1"/>
</dbReference>
<dbReference type="InterPro" id="IPR036477">
    <property type="entry name" value="Formyl_transf_N_sf"/>
</dbReference>
<dbReference type="EMBL" id="PSRQ01000042">
    <property type="protein sequence ID" value="PWU23233.1"/>
    <property type="molecule type" value="Genomic_DNA"/>
</dbReference>